<feature type="compositionally biased region" description="Basic and acidic residues" evidence="1">
    <location>
        <begin position="773"/>
        <end position="791"/>
    </location>
</feature>
<dbReference type="EMBL" id="ABJB010812215">
    <property type="status" value="NOT_ANNOTATED_CDS"/>
    <property type="molecule type" value="Genomic_DNA"/>
</dbReference>
<evidence type="ECO:0000256" key="1">
    <source>
        <dbReference type="SAM" id="MobiDB-lite"/>
    </source>
</evidence>
<feature type="compositionally biased region" description="Basic residues" evidence="1">
    <location>
        <begin position="358"/>
        <end position="372"/>
    </location>
</feature>
<feature type="compositionally biased region" description="Low complexity" evidence="1">
    <location>
        <begin position="524"/>
        <end position="535"/>
    </location>
</feature>
<evidence type="ECO:0000313" key="4">
    <source>
        <dbReference type="Proteomes" id="UP000001555"/>
    </source>
</evidence>
<accession>B7PQK9</accession>
<sequence>GSLDVSRLTLRSTASLDLVDTGTQVDLSADTIAYDSDDDMVKRKISVLRSRKGHPIYSREDIREQYCITRKELAVLEDKRSTRGLFGCLAAQGQAGSPCNAALFSCVQRASSDENIPPPPPPSTGKDPDEDDDFASSGFRRRPKPFCLQDPKLRFSNLDSVDSDSVRVVVHSRSFSARPRLQSCNSYGSTSQGSLASSNLSYSSRSASRPSNLSLQYERAAVGQCRSADALHDGSRRRQSDGGVKTPDLLLDDRRPKHVSFDSNSLVRSNTVAGGLEDVELSMGPAATSTPLGRRAVSTPDGSQERLLDARYYQDSFERSSFGRRRALVKTQATQTETMVHAKPSLPAYLTLSPRAARGVKHKATRRRKTKENRRAGTSISDDSDDEDVMEVDLVSKQQRLLPSPKTHKQGKGKDSSTLSKPNASGEGASGARSTSSRAQLEELHRVTAKSTSARENRASSKAFEPSRNHGDIAATRKDPRPDNHHSGPRVEQFTAAAKQHTIKELAKKDDDKKVRPTPGEGLTSPDSESSSSQFTERESSRSERSTSSSGPAAAAKQRITNADAGRQDTSDSTSEYVTATEHSAKLRDAGGTTSSGSATMPRRDGTDTSFESASSTSVFSSPCSRNGHRTKTPSPTRDDAGTRAALKDNEDGGLSSEETEKGHNDSSDESTKKEELALSSESGEYSLGRAEGAENDGDDEDRTDKSEDEEETLEKDGEGEAGAVPQPPSESTLTSPDLCRTAFDQEEDSLSEENSNSDQQITERYQPPALGKPEEPIKIEPPPQEEREASPEQPKQLYSSSEYLDSEEVATPSFDSATTTSGSFNLDPAAISILDQSLETSHASNVSTTDSDGKSVVVVEGDSTRNDDSTDVTDSSTSTQGRREEQLKLSASVSALGLEGGGAIPKQSGAEHRRRRERASRVRWETMDTSCTAGPLSLEERRREYNCRRSRSLSRSPEGSRGVLEAAVCSQCGEKVREHRVPGAYSWERPLMRAHCPDGRRSAPCPDYGRHLPPYAGDLYDDDDDDEDAESTSSIRSDSSPSSSSSSSPSPSRADSPDSTESEREFRRHYVTITHRMIHRKASVEMYRRVAHRCFEATKTVRIEKSNGEFGFRIHGSRPVVVSAIEKGERHEQPPEPRAGQTTIYTASH</sequence>
<proteinExistence type="predicted"/>
<name>B7PQK9_IXOSC</name>
<dbReference type="AlphaFoldDB" id="B7PQK9"/>
<evidence type="ECO:0000313" key="2">
    <source>
        <dbReference type="EMBL" id="EEC08888.1"/>
    </source>
</evidence>
<dbReference type="EMBL" id="ABJB010841896">
    <property type="status" value="NOT_ANNOTATED_CDS"/>
    <property type="molecule type" value="Genomic_DNA"/>
</dbReference>
<dbReference type="VEuPathDB" id="VectorBase:ISCW018669"/>
<feature type="compositionally biased region" description="Acidic residues" evidence="1">
    <location>
        <begin position="1020"/>
        <end position="1031"/>
    </location>
</feature>
<feature type="compositionally biased region" description="Low complexity" evidence="1">
    <location>
        <begin position="1032"/>
        <end position="1060"/>
    </location>
</feature>
<feature type="compositionally biased region" description="Basic and acidic residues" evidence="1">
    <location>
        <begin position="229"/>
        <end position="240"/>
    </location>
</feature>
<dbReference type="PANTHER" id="PTHR47644">
    <property type="entry name" value="AGAP008221-PA"/>
    <property type="match status" value="1"/>
</dbReference>
<dbReference type="EMBL" id="ABJB010005954">
    <property type="status" value="NOT_ANNOTATED_CDS"/>
    <property type="molecule type" value="Genomic_DNA"/>
</dbReference>
<dbReference type="PaxDb" id="6945-B7PQK9"/>
<dbReference type="VEuPathDB" id="VectorBase:ISCI018669"/>
<feature type="region of interest" description="Disordered" evidence="1">
    <location>
        <begin position="999"/>
        <end position="1066"/>
    </location>
</feature>
<dbReference type="InParanoid" id="B7PQK9"/>
<feature type="non-terminal residue" evidence="2">
    <location>
        <position position="1"/>
    </location>
</feature>
<feature type="compositionally biased region" description="Basic and acidic residues" evidence="1">
    <location>
        <begin position="637"/>
        <end position="651"/>
    </location>
</feature>
<protein>
    <submittedName>
        <fullName evidence="2 3">Uncharacterized protein</fullName>
    </submittedName>
</protein>
<dbReference type="PANTHER" id="PTHR47644:SF1">
    <property type="entry name" value="PDZ DOMAIN-CONTAINING PROTEIN"/>
    <property type="match status" value="1"/>
</dbReference>
<feature type="region of interest" description="Disordered" evidence="1">
    <location>
        <begin position="840"/>
        <end position="887"/>
    </location>
</feature>
<reference evidence="3" key="2">
    <citation type="submission" date="2020-05" db="UniProtKB">
        <authorList>
            <consortium name="EnsemblMetazoa"/>
        </authorList>
    </citation>
    <scope>IDENTIFICATION</scope>
    <source>
        <strain evidence="3">wikel</strain>
    </source>
</reference>
<dbReference type="EMBL" id="ABJB011103875">
    <property type="status" value="NOT_ANNOTATED_CDS"/>
    <property type="molecule type" value="Genomic_DNA"/>
</dbReference>
<feature type="compositionally biased region" description="Basic and acidic residues" evidence="1">
    <location>
        <begin position="453"/>
        <end position="486"/>
    </location>
</feature>
<feature type="region of interest" description="Disordered" evidence="1">
    <location>
        <begin position="181"/>
        <end position="211"/>
    </location>
</feature>
<feature type="compositionally biased region" description="Basic and acidic residues" evidence="1">
    <location>
        <begin position="502"/>
        <end position="515"/>
    </location>
</feature>
<feature type="compositionally biased region" description="Polar residues" evidence="1">
    <location>
        <begin position="1141"/>
        <end position="1150"/>
    </location>
</feature>
<feature type="compositionally biased region" description="Basic and acidic residues" evidence="1">
    <location>
        <begin position="536"/>
        <end position="545"/>
    </location>
</feature>
<reference evidence="2 4" key="1">
    <citation type="submission" date="2008-03" db="EMBL/GenBank/DDBJ databases">
        <title>Annotation of Ixodes scapularis.</title>
        <authorList>
            <consortium name="Ixodes scapularis Genome Project Consortium"/>
            <person name="Caler E."/>
            <person name="Hannick L.I."/>
            <person name="Bidwell S."/>
            <person name="Joardar V."/>
            <person name="Thiagarajan M."/>
            <person name="Amedeo P."/>
            <person name="Galinsky K.J."/>
            <person name="Schobel S."/>
            <person name="Inman J."/>
            <person name="Hostetler J."/>
            <person name="Miller J."/>
            <person name="Hammond M."/>
            <person name="Megy K."/>
            <person name="Lawson D."/>
            <person name="Kodira C."/>
            <person name="Sutton G."/>
            <person name="Meyer J."/>
            <person name="Hill C.A."/>
            <person name="Birren B."/>
            <person name="Nene V."/>
            <person name="Collins F."/>
            <person name="Alarcon-Chaidez F."/>
            <person name="Wikel S."/>
            <person name="Strausberg R."/>
        </authorList>
    </citation>
    <scope>NUCLEOTIDE SEQUENCE [LARGE SCALE GENOMIC DNA]</scope>
    <source>
        <strain evidence="4">Wikel</strain>
        <strain evidence="2">Wikel colony</strain>
    </source>
</reference>
<gene>
    <name evidence="2" type="ORF">IscW_ISCW018669</name>
</gene>
<feature type="region of interest" description="Disordered" evidence="1">
    <location>
        <begin position="283"/>
        <end position="303"/>
    </location>
</feature>
<feature type="compositionally biased region" description="Low complexity" evidence="1">
    <location>
        <begin position="610"/>
        <end position="625"/>
    </location>
</feature>
<dbReference type="EnsemblMetazoa" id="ISCW018669-RA">
    <property type="protein sequence ID" value="ISCW018669-PA"/>
    <property type="gene ID" value="ISCW018669"/>
</dbReference>
<feature type="compositionally biased region" description="Low complexity" evidence="1">
    <location>
        <begin position="186"/>
        <end position="211"/>
    </location>
</feature>
<feature type="region of interest" description="Disordered" evidence="1">
    <location>
        <begin position="335"/>
        <end position="826"/>
    </location>
</feature>
<feature type="region of interest" description="Disordered" evidence="1">
    <location>
        <begin position="899"/>
        <end position="929"/>
    </location>
</feature>
<dbReference type="EMBL" id="ABJB010687501">
    <property type="status" value="NOT_ANNOTATED_CDS"/>
    <property type="molecule type" value="Genomic_DNA"/>
</dbReference>
<feature type="compositionally biased region" description="Polar residues" evidence="1">
    <location>
        <begin position="840"/>
        <end position="851"/>
    </location>
</feature>
<dbReference type="EMBL" id="DS766261">
    <property type="protein sequence ID" value="EEC08888.1"/>
    <property type="molecule type" value="Genomic_DNA"/>
</dbReference>
<feature type="compositionally biased region" description="Acidic residues" evidence="1">
    <location>
        <begin position="694"/>
        <end position="720"/>
    </location>
</feature>
<dbReference type="HOGENOM" id="CLU_276667_0_0_1"/>
<feature type="compositionally biased region" description="Low complexity" evidence="1">
    <location>
        <begin position="424"/>
        <end position="439"/>
    </location>
</feature>
<dbReference type="OrthoDB" id="6510318at2759"/>
<evidence type="ECO:0000313" key="3">
    <source>
        <dbReference type="EnsemblMetazoa" id="ISCW018669-PA"/>
    </source>
</evidence>
<dbReference type="STRING" id="6945.B7PQK9"/>
<dbReference type="Proteomes" id="UP000001555">
    <property type="component" value="Unassembled WGS sequence"/>
</dbReference>
<organism>
    <name type="scientific">Ixodes scapularis</name>
    <name type="common">Black-legged tick</name>
    <name type="synonym">Deer tick</name>
    <dbReference type="NCBI Taxonomy" id="6945"/>
    <lineage>
        <taxon>Eukaryota</taxon>
        <taxon>Metazoa</taxon>
        <taxon>Ecdysozoa</taxon>
        <taxon>Arthropoda</taxon>
        <taxon>Chelicerata</taxon>
        <taxon>Arachnida</taxon>
        <taxon>Acari</taxon>
        <taxon>Parasitiformes</taxon>
        <taxon>Ixodida</taxon>
        <taxon>Ixodoidea</taxon>
        <taxon>Ixodidae</taxon>
        <taxon>Ixodinae</taxon>
        <taxon>Ixodes</taxon>
    </lineage>
</organism>
<dbReference type="VEuPathDB" id="VectorBase:ISCP_025176"/>
<feature type="region of interest" description="Disordered" evidence="1">
    <location>
        <begin position="1128"/>
        <end position="1150"/>
    </location>
</feature>
<feature type="compositionally biased region" description="Basic and acidic residues" evidence="1">
    <location>
        <begin position="659"/>
        <end position="677"/>
    </location>
</feature>
<feature type="compositionally biased region" description="Polar residues" evidence="1">
    <location>
        <begin position="571"/>
        <end position="582"/>
    </location>
</feature>
<feature type="region of interest" description="Disordered" evidence="1">
    <location>
        <begin position="228"/>
        <end position="251"/>
    </location>
</feature>
<feature type="region of interest" description="Disordered" evidence="1">
    <location>
        <begin position="110"/>
        <end position="145"/>
    </location>
</feature>
<feature type="compositionally biased region" description="Acidic residues" evidence="1">
    <location>
        <begin position="382"/>
        <end position="391"/>
    </location>
</feature>
<feature type="compositionally biased region" description="Polar residues" evidence="1">
    <location>
        <begin position="814"/>
        <end position="825"/>
    </location>
</feature>
<keyword evidence="4" id="KW-1185">Reference proteome</keyword>